<dbReference type="Proteomes" id="UP001162992">
    <property type="component" value="Chromosome 16"/>
</dbReference>
<dbReference type="EMBL" id="CM055107">
    <property type="protein sequence ID" value="KAJ7527646.1"/>
    <property type="molecule type" value="Genomic_DNA"/>
</dbReference>
<keyword evidence="2" id="KW-1185">Reference proteome</keyword>
<organism evidence="1 2">
    <name type="scientific">Diphasiastrum complanatum</name>
    <name type="common">Issler's clubmoss</name>
    <name type="synonym">Lycopodium complanatum</name>
    <dbReference type="NCBI Taxonomy" id="34168"/>
    <lineage>
        <taxon>Eukaryota</taxon>
        <taxon>Viridiplantae</taxon>
        <taxon>Streptophyta</taxon>
        <taxon>Embryophyta</taxon>
        <taxon>Tracheophyta</taxon>
        <taxon>Lycopodiopsida</taxon>
        <taxon>Lycopodiales</taxon>
        <taxon>Lycopodiaceae</taxon>
        <taxon>Lycopodioideae</taxon>
        <taxon>Diphasiastrum</taxon>
    </lineage>
</organism>
<proteinExistence type="predicted"/>
<accession>A0ACC2BD24</accession>
<protein>
    <submittedName>
        <fullName evidence="1">Uncharacterized protein</fullName>
    </submittedName>
</protein>
<sequence length="383" mass="42082">MSERDVVSWTAMIAGYAQTGLGKEALALYEQMKQEGLQPNHVTFVLLLKACANLAALEQGKQLHSEIIKRGFQSDVVVASTLVDMYAKCGCTEDARELFNNISERDVVSWTAMIAGYAQNGPAHEALALYEQMKQAGFAPDKVLFVLLLKACASLAALKQGKQLHSEIIKRGFQSDVVVTSTLVDMYAKCGCTEDARELFDNMSERNVVSWTAMIAGYAQNGLAQEALALFEQMHREGTKPNEVTYISVLSACAHSGLVDQGQYVFDSMCKNHGVTPTREHYACMVDLLGRAGCLDDAELFVNKMPIQPDNVVWMTLLGAARNHGHVEIGRRAFDRVVKLEPKYAAPYVLLSNIYAGAGRKDELAKIRNEMKEAGVKKMPGCS</sequence>
<comment type="caution">
    <text evidence="1">The sequence shown here is derived from an EMBL/GenBank/DDBJ whole genome shotgun (WGS) entry which is preliminary data.</text>
</comment>
<evidence type="ECO:0000313" key="2">
    <source>
        <dbReference type="Proteomes" id="UP001162992"/>
    </source>
</evidence>
<reference evidence="2" key="1">
    <citation type="journal article" date="2024" name="Proc. Natl. Acad. Sci. U.S.A.">
        <title>Extraordinary preservation of gene collinearity over three hundred million years revealed in homosporous lycophytes.</title>
        <authorList>
            <person name="Li C."/>
            <person name="Wickell D."/>
            <person name="Kuo L.Y."/>
            <person name="Chen X."/>
            <person name="Nie B."/>
            <person name="Liao X."/>
            <person name="Peng D."/>
            <person name="Ji J."/>
            <person name="Jenkins J."/>
            <person name="Williams M."/>
            <person name="Shu S."/>
            <person name="Plott C."/>
            <person name="Barry K."/>
            <person name="Rajasekar S."/>
            <person name="Grimwood J."/>
            <person name="Han X."/>
            <person name="Sun S."/>
            <person name="Hou Z."/>
            <person name="He W."/>
            <person name="Dai G."/>
            <person name="Sun C."/>
            <person name="Schmutz J."/>
            <person name="Leebens-Mack J.H."/>
            <person name="Li F.W."/>
            <person name="Wang L."/>
        </authorList>
    </citation>
    <scope>NUCLEOTIDE SEQUENCE [LARGE SCALE GENOMIC DNA]</scope>
    <source>
        <strain evidence="2">cv. PW_Plant_1</strain>
    </source>
</reference>
<evidence type="ECO:0000313" key="1">
    <source>
        <dbReference type="EMBL" id="KAJ7527646.1"/>
    </source>
</evidence>
<name>A0ACC2BD24_DIPCM</name>
<gene>
    <name evidence="1" type="ORF">O6H91_16G064700</name>
</gene>